<evidence type="ECO:0000256" key="1">
    <source>
        <dbReference type="SAM" id="SignalP"/>
    </source>
</evidence>
<evidence type="ECO:0000313" key="3">
    <source>
        <dbReference type="Proteomes" id="UP000187735"/>
    </source>
</evidence>
<reference evidence="2 3" key="1">
    <citation type="journal article" date="2016" name="Front. Microbiol.">
        <title>Fuerstia marisgermanicae gen. nov., sp. nov., an Unusual Member of the Phylum Planctomycetes from the German Wadden Sea.</title>
        <authorList>
            <person name="Kohn T."/>
            <person name="Heuer A."/>
            <person name="Jogler M."/>
            <person name="Vollmers J."/>
            <person name="Boedeker C."/>
            <person name="Bunk B."/>
            <person name="Rast P."/>
            <person name="Borchert D."/>
            <person name="Glockner I."/>
            <person name="Freese H.M."/>
            <person name="Klenk H.P."/>
            <person name="Overmann J."/>
            <person name="Kaster A.K."/>
            <person name="Rohde M."/>
            <person name="Wiegand S."/>
            <person name="Jogler C."/>
        </authorList>
    </citation>
    <scope>NUCLEOTIDE SEQUENCE [LARGE SCALE GENOMIC DNA]</scope>
    <source>
        <strain evidence="2 3">NH11</strain>
    </source>
</reference>
<keyword evidence="1" id="KW-0732">Signal</keyword>
<dbReference type="STRING" id="1891926.Fuma_00881"/>
<dbReference type="EMBL" id="CP017641">
    <property type="protein sequence ID" value="APZ91293.1"/>
    <property type="molecule type" value="Genomic_DNA"/>
</dbReference>
<dbReference type="RefSeq" id="WP_077023077.1">
    <property type="nucleotide sequence ID" value="NZ_CP017641.1"/>
</dbReference>
<accession>A0A1P8WB91</accession>
<proteinExistence type="predicted"/>
<dbReference type="Proteomes" id="UP000187735">
    <property type="component" value="Chromosome"/>
</dbReference>
<organism evidence="2 3">
    <name type="scientific">Fuerstiella marisgermanici</name>
    <dbReference type="NCBI Taxonomy" id="1891926"/>
    <lineage>
        <taxon>Bacteria</taxon>
        <taxon>Pseudomonadati</taxon>
        <taxon>Planctomycetota</taxon>
        <taxon>Planctomycetia</taxon>
        <taxon>Planctomycetales</taxon>
        <taxon>Planctomycetaceae</taxon>
        <taxon>Fuerstiella</taxon>
    </lineage>
</organism>
<dbReference type="AlphaFoldDB" id="A0A1P8WB91"/>
<name>A0A1P8WB91_9PLAN</name>
<evidence type="ECO:0000313" key="2">
    <source>
        <dbReference type="EMBL" id="APZ91293.1"/>
    </source>
</evidence>
<dbReference type="KEGG" id="fmr:Fuma_00881"/>
<protein>
    <submittedName>
        <fullName evidence="2">Uncharacterized protein</fullName>
    </submittedName>
</protein>
<feature type="signal peptide" evidence="1">
    <location>
        <begin position="1"/>
        <end position="25"/>
    </location>
</feature>
<dbReference type="OrthoDB" id="248327at2"/>
<keyword evidence="3" id="KW-1185">Reference proteome</keyword>
<gene>
    <name evidence="2" type="ORF">Fuma_00881</name>
</gene>
<sequence length="355" mass="40143" precursor="true">MFSFRPFASLLAIALTVCISSSAFAKVEAVKGKRYRLTSKHGPWMIMVAALRDVPEERRTEGGMSAWQAADELVYELRRKGIPAYAFLQDMRLQDVRENDGNASGRKPGQYIAQHEAIAVLAGNFRSADDEQAQIIMNWMKEKYEPEFMKDKKNGGIIAKTPGRPKVLSRAHLTTNPLMPPSEIKAASSTPLLRELNGDMQYSLLRNKGKYTLRIATYKGTSIVQVGNQVSERVEKSFANLFGNNLDAAGRKAWELTEALRAARKLGYDRDHEAWVFHDRYESYVTVGSFDTPDDPRISQLAKLFNGKTRIYEGKEVMTAEVMTIPRHVPVGQQPEKTWMFDTKPRLIEVPRLGR</sequence>
<feature type="chain" id="PRO_5012456235" evidence="1">
    <location>
        <begin position="26"/>
        <end position="355"/>
    </location>
</feature>